<gene>
    <name evidence="2" type="ORF">LSH36_485g02010</name>
</gene>
<evidence type="ECO:0000256" key="1">
    <source>
        <dbReference type="SAM" id="SignalP"/>
    </source>
</evidence>
<organism evidence="2 3">
    <name type="scientific">Paralvinella palmiformis</name>
    <dbReference type="NCBI Taxonomy" id="53620"/>
    <lineage>
        <taxon>Eukaryota</taxon>
        <taxon>Metazoa</taxon>
        <taxon>Spiralia</taxon>
        <taxon>Lophotrochozoa</taxon>
        <taxon>Annelida</taxon>
        <taxon>Polychaeta</taxon>
        <taxon>Sedentaria</taxon>
        <taxon>Canalipalpata</taxon>
        <taxon>Terebellida</taxon>
        <taxon>Terebelliformia</taxon>
        <taxon>Alvinellidae</taxon>
        <taxon>Paralvinella</taxon>
    </lineage>
</organism>
<evidence type="ECO:0000313" key="3">
    <source>
        <dbReference type="Proteomes" id="UP001208570"/>
    </source>
</evidence>
<comment type="caution">
    <text evidence="2">The sequence shown here is derived from an EMBL/GenBank/DDBJ whole genome shotgun (WGS) entry which is preliminary data.</text>
</comment>
<feature type="chain" id="PRO_5041911911" evidence="1">
    <location>
        <begin position="20"/>
        <end position="93"/>
    </location>
</feature>
<proteinExistence type="predicted"/>
<feature type="signal peptide" evidence="1">
    <location>
        <begin position="1"/>
        <end position="19"/>
    </location>
</feature>
<accession>A0AAD9J9H5</accession>
<dbReference type="Proteomes" id="UP001208570">
    <property type="component" value="Unassembled WGS sequence"/>
</dbReference>
<dbReference type="AlphaFoldDB" id="A0AAD9J9H5"/>
<keyword evidence="1" id="KW-0732">Signal</keyword>
<keyword evidence="3" id="KW-1185">Reference proteome</keyword>
<protein>
    <submittedName>
        <fullName evidence="2">Uncharacterized protein</fullName>
    </submittedName>
</protein>
<sequence length="93" mass="10682">MTIALFWQVFSLIAYGAWLKKDDDVIRKRGMTFDGKLALVFNCLAALRQRHHSDSCKLSRTESDVAAPAEQVRHGHRGLAHDVNRVKNMMMIW</sequence>
<name>A0AAD9J9H5_9ANNE</name>
<reference evidence="2" key="1">
    <citation type="journal article" date="2023" name="Mol. Biol. Evol.">
        <title>Third-Generation Sequencing Reveals the Adaptive Role of the Epigenome in Three Deep-Sea Polychaetes.</title>
        <authorList>
            <person name="Perez M."/>
            <person name="Aroh O."/>
            <person name="Sun Y."/>
            <person name="Lan Y."/>
            <person name="Juniper S.K."/>
            <person name="Young C.R."/>
            <person name="Angers B."/>
            <person name="Qian P.Y."/>
        </authorList>
    </citation>
    <scope>NUCLEOTIDE SEQUENCE</scope>
    <source>
        <strain evidence="2">P08H-3</strain>
    </source>
</reference>
<dbReference type="EMBL" id="JAODUP010000485">
    <property type="protein sequence ID" value="KAK2148754.1"/>
    <property type="molecule type" value="Genomic_DNA"/>
</dbReference>
<evidence type="ECO:0000313" key="2">
    <source>
        <dbReference type="EMBL" id="KAK2148754.1"/>
    </source>
</evidence>